<reference evidence="2 3" key="1">
    <citation type="submission" date="2022-06" db="EMBL/GenBank/DDBJ databases">
        <title>Genomic Encyclopedia of Archaeal and Bacterial Type Strains, Phase II (KMG-II): from individual species to whole genera.</title>
        <authorList>
            <person name="Goeker M."/>
        </authorList>
    </citation>
    <scope>NUCLEOTIDE SEQUENCE [LARGE SCALE GENOMIC DNA]</scope>
    <source>
        <strain evidence="2 3">DSM 40477</strain>
    </source>
</reference>
<name>A0ABT1HPT2_STRSD</name>
<dbReference type="EMBL" id="JAMTCP010000004">
    <property type="protein sequence ID" value="MCP2257529.1"/>
    <property type="molecule type" value="Genomic_DNA"/>
</dbReference>
<accession>A0ABT1HPT2</accession>
<comment type="caution">
    <text evidence="2">The sequence shown here is derived from an EMBL/GenBank/DDBJ whole genome shotgun (WGS) entry which is preliminary data.</text>
</comment>
<dbReference type="RefSeq" id="WP_253668480.1">
    <property type="nucleotide sequence ID" value="NZ_JAMTCP010000004.1"/>
</dbReference>
<organism evidence="2 3">
    <name type="scientific">Streptoalloteichus tenebrarius (strain ATCC 17920 / DSM 40477 / JCM 4838 / CBS 697.72 / NBRC 16177 / NCIMB 11028 / NRRL B-12390 / A12253. 1 / ISP 5477)</name>
    <name type="common">Streptomyces tenebrarius</name>
    <dbReference type="NCBI Taxonomy" id="1933"/>
    <lineage>
        <taxon>Bacteria</taxon>
        <taxon>Bacillati</taxon>
        <taxon>Actinomycetota</taxon>
        <taxon>Actinomycetes</taxon>
        <taxon>Pseudonocardiales</taxon>
        <taxon>Pseudonocardiaceae</taxon>
        <taxon>Streptoalloteichus</taxon>
    </lineage>
</organism>
<evidence type="ECO:0000313" key="2">
    <source>
        <dbReference type="EMBL" id="MCP2257529.1"/>
    </source>
</evidence>
<sequence length="110" mass="12751">MVSIASDDRSNVEALSGWLRTEAPRRLQPTGRGYGYPRNTTEGEDPPWGGWKYPECEVWAGALNHADLDAVLDRVAAIPWRCPHSVRVFLMDQEQMFFRVWMFRDGRLRQ</sequence>
<evidence type="ECO:0000256" key="1">
    <source>
        <dbReference type="SAM" id="MobiDB-lite"/>
    </source>
</evidence>
<proteinExistence type="predicted"/>
<gene>
    <name evidence="2" type="ORF">LX15_001214</name>
</gene>
<feature type="region of interest" description="Disordered" evidence="1">
    <location>
        <begin position="29"/>
        <end position="48"/>
    </location>
</feature>
<dbReference type="Proteomes" id="UP001205311">
    <property type="component" value="Unassembled WGS sequence"/>
</dbReference>
<protein>
    <submittedName>
        <fullName evidence="2">Uncharacterized protein</fullName>
    </submittedName>
</protein>
<evidence type="ECO:0000313" key="3">
    <source>
        <dbReference type="Proteomes" id="UP001205311"/>
    </source>
</evidence>
<keyword evidence="3" id="KW-1185">Reference proteome</keyword>